<evidence type="ECO:0000313" key="3">
    <source>
        <dbReference type="Proteomes" id="UP000663853"/>
    </source>
</evidence>
<evidence type="ECO:0000313" key="2">
    <source>
        <dbReference type="EMBL" id="CAE6528685.1"/>
    </source>
</evidence>
<sequence>MEVIRGHHHSALDMAPPMSSQAGTTEDAVMNDANVPDTVHKNDQFTLLLRELLSDIHLLDLTSLARVNRLLRGIFMDRSAAEIWRATLTNVGLSPCPDTDIQEPEYAALMFLKECTECGEPAGRHMDPIILVRLCSSCRKYLAVKAETVALALQPLLFRPQFLGTEKQDITLRISSLPPNRYVLKWLPVELINQDKPTEEFQLEFEGKHDYSTEQLAGWRSTIEAALVKALPEIFKPAEAQSSQFNLEVAHTKDATKSSDNLSVDLRALLRADVIFKYDHKPVYYPSSFNSWTIDARTPTFDLASSTVAKAILKELRHPNASYLEMQALGSTFLCGRCASDPKYFTWKGIVSHFVCE</sequence>
<reference evidence="2" key="1">
    <citation type="submission" date="2021-01" db="EMBL/GenBank/DDBJ databases">
        <authorList>
            <person name="Kaushik A."/>
        </authorList>
    </citation>
    <scope>NUCLEOTIDE SEQUENCE</scope>
    <source>
        <strain evidence="2">AG6-10EEA</strain>
    </source>
</reference>
<dbReference type="EMBL" id="CAJMXA010003954">
    <property type="protein sequence ID" value="CAE6528685.1"/>
    <property type="molecule type" value="Genomic_DNA"/>
</dbReference>
<evidence type="ECO:0000256" key="1">
    <source>
        <dbReference type="SAM" id="MobiDB-lite"/>
    </source>
</evidence>
<comment type="caution">
    <text evidence="2">The sequence shown here is derived from an EMBL/GenBank/DDBJ whole genome shotgun (WGS) entry which is preliminary data.</text>
</comment>
<gene>
    <name evidence="2" type="ORF">RDB_LOCUS164150</name>
</gene>
<evidence type="ECO:0008006" key="4">
    <source>
        <dbReference type="Google" id="ProtNLM"/>
    </source>
</evidence>
<feature type="region of interest" description="Disordered" evidence="1">
    <location>
        <begin position="1"/>
        <end position="25"/>
    </location>
</feature>
<accession>A0A8H3HNN9</accession>
<dbReference type="Proteomes" id="UP000663853">
    <property type="component" value="Unassembled WGS sequence"/>
</dbReference>
<organism evidence="2 3">
    <name type="scientific">Rhizoctonia solani</name>
    <dbReference type="NCBI Taxonomy" id="456999"/>
    <lineage>
        <taxon>Eukaryota</taxon>
        <taxon>Fungi</taxon>
        <taxon>Dikarya</taxon>
        <taxon>Basidiomycota</taxon>
        <taxon>Agaricomycotina</taxon>
        <taxon>Agaricomycetes</taxon>
        <taxon>Cantharellales</taxon>
        <taxon>Ceratobasidiaceae</taxon>
        <taxon>Rhizoctonia</taxon>
    </lineage>
</organism>
<dbReference type="AlphaFoldDB" id="A0A8H3HNN9"/>
<protein>
    <recommendedName>
        <fullName evidence="4">F-box domain-containing protein</fullName>
    </recommendedName>
</protein>
<name>A0A8H3HNN9_9AGAM</name>
<proteinExistence type="predicted"/>